<keyword evidence="3" id="KW-1185">Reference proteome</keyword>
<reference evidence="3" key="1">
    <citation type="journal article" date="2019" name="Int. J. Syst. Evol. Microbiol.">
        <title>The Global Catalogue of Microorganisms (GCM) 10K type strain sequencing project: providing services to taxonomists for standard genome sequencing and annotation.</title>
        <authorList>
            <consortium name="The Broad Institute Genomics Platform"/>
            <consortium name="The Broad Institute Genome Sequencing Center for Infectious Disease"/>
            <person name="Wu L."/>
            <person name="Ma J."/>
        </authorList>
    </citation>
    <scope>NUCLEOTIDE SEQUENCE [LARGE SCALE GENOMIC DNA]</scope>
    <source>
        <strain evidence="3">JCM 18459</strain>
    </source>
</reference>
<feature type="domain" description="Band 7" evidence="1">
    <location>
        <begin position="31"/>
        <end position="172"/>
    </location>
</feature>
<dbReference type="Proteomes" id="UP001500221">
    <property type="component" value="Unassembled WGS sequence"/>
</dbReference>
<gene>
    <name evidence="2" type="ORF">GCM10023340_02640</name>
</gene>
<sequence length="186" mass="20173">MESEPTPVLWMLVLCVPFLLLLGSATRWVTRGELLVVTRRGVIVRRHVGRRRPGPVVRVPLVERTHLLPAGDHDVLAAARVTTRDGDDVRVLATARGRLVPPETGRRFVDPRAVAADAVETALGRVVADLATDDVAAALADADLLAGVAREADRAARPAGVELHALELDEIELLLRPRVPRRVGSR</sequence>
<dbReference type="EMBL" id="BAABKG010000001">
    <property type="protein sequence ID" value="GAA5141253.1"/>
    <property type="molecule type" value="Genomic_DNA"/>
</dbReference>
<organism evidence="2 3">
    <name type="scientific">Nocardioides marinquilinus</name>
    <dbReference type="NCBI Taxonomy" id="1210400"/>
    <lineage>
        <taxon>Bacteria</taxon>
        <taxon>Bacillati</taxon>
        <taxon>Actinomycetota</taxon>
        <taxon>Actinomycetes</taxon>
        <taxon>Propionibacteriales</taxon>
        <taxon>Nocardioidaceae</taxon>
        <taxon>Nocardioides</taxon>
    </lineage>
</organism>
<protein>
    <recommendedName>
        <fullName evidence="1">Band 7 domain-containing protein</fullName>
    </recommendedName>
</protein>
<comment type="caution">
    <text evidence="2">The sequence shown here is derived from an EMBL/GenBank/DDBJ whole genome shotgun (WGS) entry which is preliminary data.</text>
</comment>
<dbReference type="InterPro" id="IPR001107">
    <property type="entry name" value="Band_7"/>
</dbReference>
<dbReference type="RefSeq" id="WP_345453643.1">
    <property type="nucleotide sequence ID" value="NZ_BAABKG010000001.1"/>
</dbReference>
<dbReference type="Pfam" id="PF01145">
    <property type="entry name" value="Band_7"/>
    <property type="match status" value="1"/>
</dbReference>
<proteinExistence type="predicted"/>
<evidence type="ECO:0000313" key="2">
    <source>
        <dbReference type="EMBL" id="GAA5141253.1"/>
    </source>
</evidence>
<name>A0ABP9P6N7_9ACTN</name>
<evidence type="ECO:0000313" key="3">
    <source>
        <dbReference type="Proteomes" id="UP001500221"/>
    </source>
</evidence>
<evidence type="ECO:0000259" key="1">
    <source>
        <dbReference type="Pfam" id="PF01145"/>
    </source>
</evidence>
<accession>A0ABP9P6N7</accession>